<dbReference type="PANTHER" id="PTHR45458:SF1">
    <property type="entry name" value="SHORT CHAIN DEHYDROGENASE"/>
    <property type="match status" value="1"/>
</dbReference>
<reference evidence="2 3" key="1">
    <citation type="submission" date="2022-10" db="EMBL/GenBank/DDBJ databases">
        <title>Defluviimonas sp. nov., isolated from ocean surface sediments.</title>
        <authorList>
            <person name="He W."/>
            <person name="Wang L."/>
            <person name="Zhang D.-F."/>
        </authorList>
    </citation>
    <scope>NUCLEOTIDE SEQUENCE [LARGE SCALE GENOMIC DNA]</scope>
    <source>
        <strain evidence="2 3">WL0024</strain>
    </source>
</reference>
<comment type="similarity">
    <text evidence="1">Belongs to the short-chain dehydrogenases/reductases (SDR) family.</text>
</comment>
<dbReference type="RefSeq" id="WP_263336902.1">
    <property type="nucleotide sequence ID" value="NZ_JAOVQO010000011.1"/>
</dbReference>
<dbReference type="SUPFAM" id="SSF51735">
    <property type="entry name" value="NAD(P)-binding Rossmann-fold domains"/>
    <property type="match status" value="1"/>
</dbReference>
<name>A0ABT2X5M7_9RHOB</name>
<dbReference type="InterPro" id="IPR002347">
    <property type="entry name" value="SDR_fam"/>
</dbReference>
<proteinExistence type="inferred from homology"/>
<dbReference type="Gene3D" id="3.40.50.720">
    <property type="entry name" value="NAD(P)-binding Rossmann-like Domain"/>
    <property type="match status" value="1"/>
</dbReference>
<dbReference type="PRINTS" id="PR00080">
    <property type="entry name" value="SDRFAMILY"/>
</dbReference>
<evidence type="ECO:0000256" key="1">
    <source>
        <dbReference type="RuleBase" id="RU000363"/>
    </source>
</evidence>
<gene>
    <name evidence="2" type="ORF">OEZ60_13115</name>
</gene>
<accession>A0ABT2X5M7</accession>
<dbReference type="Proteomes" id="UP001209535">
    <property type="component" value="Unassembled WGS sequence"/>
</dbReference>
<dbReference type="InterPro" id="IPR036291">
    <property type="entry name" value="NAD(P)-bd_dom_sf"/>
</dbReference>
<dbReference type="EMBL" id="JAOVQO010000011">
    <property type="protein sequence ID" value="MCU9848945.1"/>
    <property type="molecule type" value="Genomic_DNA"/>
</dbReference>
<dbReference type="PANTHER" id="PTHR45458">
    <property type="entry name" value="SHORT-CHAIN DEHYDROGENASE/REDUCTASE SDR"/>
    <property type="match status" value="1"/>
</dbReference>
<comment type="caution">
    <text evidence="2">The sequence shown here is derived from an EMBL/GenBank/DDBJ whole genome shotgun (WGS) entry which is preliminary data.</text>
</comment>
<keyword evidence="3" id="KW-1185">Reference proteome</keyword>
<protein>
    <submittedName>
        <fullName evidence="2">SDR family oxidoreductase</fullName>
    </submittedName>
</protein>
<evidence type="ECO:0000313" key="3">
    <source>
        <dbReference type="Proteomes" id="UP001209535"/>
    </source>
</evidence>
<dbReference type="PRINTS" id="PR00081">
    <property type="entry name" value="GDHRDH"/>
</dbReference>
<evidence type="ECO:0000313" key="2">
    <source>
        <dbReference type="EMBL" id="MCU9848945.1"/>
    </source>
</evidence>
<dbReference type="Pfam" id="PF00106">
    <property type="entry name" value="adh_short"/>
    <property type="match status" value="1"/>
</dbReference>
<sequence length="219" mass="23158">MSTILVTGSSRGIGLELCTQLSARGDDVIAVCRAPSAELADLDVRIIDGIDVSDAASIERLKGEIADQTLDVIINNAGIAIWDAFGSLDYDAMLEQYRVNALGPLRITKALADNLREGSKVAIVSSRVGSIEDNSSGGNYGYRASKTAVNQIGTNLKHDLAPRGIAVVLLHPGMVATDMTGGQGVAPAKAAQGLIERIDALNLQNSGRFWHAEGYELPW</sequence>
<dbReference type="InterPro" id="IPR052184">
    <property type="entry name" value="SDR_enzymes"/>
</dbReference>
<dbReference type="CDD" id="cd05325">
    <property type="entry name" value="carb_red_sniffer_like_SDR_c"/>
    <property type="match status" value="1"/>
</dbReference>
<organism evidence="2 3">
    <name type="scientific">Albidovulum salinarum</name>
    <dbReference type="NCBI Taxonomy" id="2984153"/>
    <lineage>
        <taxon>Bacteria</taxon>
        <taxon>Pseudomonadati</taxon>
        <taxon>Pseudomonadota</taxon>
        <taxon>Alphaproteobacteria</taxon>
        <taxon>Rhodobacterales</taxon>
        <taxon>Paracoccaceae</taxon>
        <taxon>Albidovulum</taxon>
    </lineage>
</organism>